<evidence type="ECO:0000313" key="1">
    <source>
        <dbReference type="EMBL" id="MCG7508619.1"/>
    </source>
</evidence>
<dbReference type="RefSeq" id="WP_239370128.1">
    <property type="nucleotide sequence ID" value="NZ_JAKREW010000048.1"/>
</dbReference>
<evidence type="ECO:0000313" key="2">
    <source>
        <dbReference type="Proteomes" id="UP001201701"/>
    </source>
</evidence>
<organism evidence="1 2">
    <name type="scientific">Mesorhizobium retamae</name>
    <dbReference type="NCBI Taxonomy" id="2912854"/>
    <lineage>
        <taxon>Bacteria</taxon>
        <taxon>Pseudomonadati</taxon>
        <taxon>Pseudomonadota</taxon>
        <taxon>Alphaproteobacteria</taxon>
        <taxon>Hyphomicrobiales</taxon>
        <taxon>Phyllobacteriaceae</taxon>
        <taxon>Mesorhizobium</taxon>
    </lineage>
</organism>
<sequence length="79" mass="8812">MKAKTMAPCASDKISYAGGLQLITDIYEELSIERRIRSGSLNAEDLVKATIDLFLLGIFDKAGIREGLRVFLERNSHLQ</sequence>
<keyword evidence="2" id="KW-1185">Reference proteome</keyword>
<comment type="caution">
    <text evidence="1">The sequence shown here is derived from an EMBL/GenBank/DDBJ whole genome shotgun (WGS) entry which is preliminary data.</text>
</comment>
<accession>A0ABS9QPZ4</accession>
<name>A0ABS9QPZ4_9HYPH</name>
<dbReference type="Proteomes" id="UP001201701">
    <property type="component" value="Unassembled WGS sequence"/>
</dbReference>
<proteinExistence type="predicted"/>
<reference evidence="1 2" key="1">
    <citation type="submission" date="2022-02" db="EMBL/GenBank/DDBJ databases">
        <title>Draft genome sequence of Mezorhizobium retamae strain IRAMC:0171 isolated from Retama raetam nodules.</title>
        <authorList>
            <person name="Bengaied R."/>
            <person name="Sbissi I."/>
            <person name="Huber K."/>
            <person name="Ghodbane F."/>
            <person name="Nouioui I."/>
            <person name="Tarhouni M."/>
            <person name="Gtari M."/>
        </authorList>
    </citation>
    <scope>NUCLEOTIDE SEQUENCE [LARGE SCALE GENOMIC DNA]</scope>
    <source>
        <strain evidence="1 2">IRAMC:0171</strain>
    </source>
</reference>
<dbReference type="EMBL" id="JAKREW010000048">
    <property type="protein sequence ID" value="MCG7508619.1"/>
    <property type="molecule type" value="Genomic_DNA"/>
</dbReference>
<gene>
    <name evidence="1" type="ORF">L4923_26625</name>
</gene>
<protein>
    <submittedName>
        <fullName evidence="1">Uncharacterized protein</fullName>
    </submittedName>
</protein>